<comment type="similarity">
    <text evidence="6">Belongs to the TRAFAC class OBG-HflX-like GTPase superfamily. HflX GTPase family.</text>
</comment>
<dbReference type="NCBIfam" id="TIGR00231">
    <property type="entry name" value="small_GTP"/>
    <property type="match status" value="1"/>
</dbReference>
<dbReference type="InterPro" id="IPR005225">
    <property type="entry name" value="Small_GTP-bd"/>
</dbReference>
<dbReference type="HAMAP" id="MF_00900">
    <property type="entry name" value="GTPase_HflX"/>
    <property type="match status" value="1"/>
</dbReference>
<organism evidence="9 10">
    <name type="scientific">Candidatus Vallotiella hemipterorum</name>
    <dbReference type="NCBI Taxonomy" id="1177213"/>
    <lineage>
        <taxon>Bacteria</taxon>
        <taxon>Pseudomonadati</taxon>
        <taxon>Pseudomonadota</taxon>
        <taxon>Betaproteobacteria</taxon>
        <taxon>Burkholderiales</taxon>
        <taxon>Burkholderiaceae</taxon>
        <taxon>Candidatus Vallotiella</taxon>
    </lineage>
</organism>
<dbReference type="EMBL" id="OU343031">
    <property type="protein sequence ID" value="CAG7602740.1"/>
    <property type="molecule type" value="Genomic_DNA"/>
</dbReference>
<gene>
    <name evidence="6 9" type="primary">hflX</name>
    <name evidence="9" type="ORF">MYVALT_F_03700</name>
</gene>
<dbReference type="FunFam" id="3.40.50.11060:FF:000001">
    <property type="entry name" value="GTPase HflX"/>
    <property type="match status" value="1"/>
</dbReference>
<feature type="domain" description="Hflx-type G" evidence="8">
    <location>
        <begin position="191"/>
        <end position="361"/>
    </location>
</feature>
<comment type="function">
    <text evidence="6">GTPase that associates with the 50S ribosomal subunit and may have a role during protein synthesis or ribosome biogenesis.</text>
</comment>
<keyword evidence="3 6" id="KW-0547">Nucleotide-binding</keyword>
<evidence type="ECO:0000256" key="1">
    <source>
        <dbReference type="ARBA" id="ARBA00022490"/>
    </source>
</evidence>
<dbReference type="Pfam" id="PF01926">
    <property type="entry name" value="MMR_HSR1"/>
    <property type="match status" value="1"/>
</dbReference>
<evidence type="ECO:0000259" key="8">
    <source>
        <dbReference type="PROSITE" id="PS51705"/>
    </source>
</evidence>
<comment type="subcellular location">
    <subcellularLocation>
        <location evidence="6">Cytoplasm</location>
    </subcellularLocation>
    <text evidence="6">May associate with membranes.</text>
</comment>
<keyword evidence="7" id="KW-0175">Coiled coil</keyword>
<dbReference type="PIRSF" id="PIRSF006809">
    <property type="entry name" value="GTP-binding_hflX_prd"/>
    <property type="match status" value="1"/>
</dbReference>
<dbReference type="CDD" id="cd01878">
    <property type="entry name" value="HflX"/>
    <property type="match status" value="1"/>
</dbReference>
<evidence type="ECO:0000256" key="3">
    <source>
        <dbReference type="ARBA" id="ARBA00022741"/>
    </source>
</evidence>
<dbReference type="PROSITE" id="PS51705">
    <property type="entry name" value="G_HFLX"/>
    <property type="match status" value="1"/>
</dbReference>
<dbReference type="RefSeq" id="WP_216797106.1">
    <property type="nucleotide sequence ID" value="NZ_OU343031.1"/>
</dbReference>
<dbReference type="KEGG" id="vtr:MYVALT_F_03700"/>
<feature type="coiled-coil region" evidence="7">
    <location>
        <begin position="157"/>
        <end position="184"/>
    </location>
</feature>
<dbReference type="GO" id="GO:0003924">
    <property type="term" value="F:GTPase activity"/>
    <property type="evidence" value="ECO:0007669"/>
    <property type="project" value="UniProtKB-UniRule"/>
</dbReference>
<dbReference type="PANTHER" id="PTHR10229">
    <property type="entry name" value="GTP-BINDING PROTEIN HFLX"/>
    <property type="match status" value="1"/>
</dbReference>
<dbReference type="Proteomes" id="UP000693996">
    <property type="component" value="Chromosome"/>
</dbReference>
<reference evidence="9" key="1">
    <citation type="submission" date="2021-06" db="EMBL/GenBank/DDBJ databases">
        <authorList>
            <person name="Szabo G."/>
        </authorList>
    </citation>
    <scope>NUCLEOTIDE SEQUENCE</scope>
    <source>
        <strain evidence="9">MYVALT</strain>
    </source>
</reference>
<dbReference type="InterPro" id="IPR030394">
    <property type="entry name" value="G_HFLX_dom"/>
</dbReference>
<evidence type="ECO:0000256" key="7">
    <source>
        <dbReference type="SAM" id="Coils"/>
    </source>
</evidence>
<evidence type="ECO:0000313" key="10">
    <source>
        <dbReference type="Proteomes" id="UP000693996"/>
    </source>
</evidence>
<keyword evidence="5 6" id="KW-0342">GTP-binding</keyword>
<keyword evidence="10" id="KW-1185">Reference proteome</keyword>
<accession>A0A916JUG7</accession>
<evidence type="ECO:0000256" key="5">
    <source>
        <dbReference type="ARBA" id="ARBA00023134"/>
    </source>
</evidence>
<dbReference type="InterPro" id="IPR025121">
    <property type="entry name" value="GTPase_HflX_N"/>
</dbReference>
<name>A0A916JUG7_9BURK</name>
<dbReference type="GO" id="GO:0043022">
    <property type="term" value="F:ribosome binding"/>
    <property type="evidence" value="ECO:0007669"/>
    <property type="project" value="TreeGrafter"/>
</dbReference>
<dbReference type="NCBIfam" id="TIGR03156">
    <property type="entry name" value="GTP_HflX"/>
    <property type="match status" value="1"/>
</dbReference>
<dbReference type="InterPro" id="IPR032305">
    <property type="entry name" value="GTP-bd_M"/>
</dbReference>
<dbReference type="Pfam" id="PF16360">
    <property type="entry name" value="GTP-bdg_M"/>
    <property type="match status" value="1"/>
</dbReference>
<keyword evidence="2" id="KW-0479">Metal-binding</keyword>
<dbReference type="InterPro" id="IPR006073">
    <property type="entry name" value="GTP-bd"/>
</dbReference>
<dbReference type="Pfam" id="PF13167">
    <property type="entry name" value="GTP-bdg_N"/>
    <property type="match status" value="1"/>
</dbReference>
<evidence type="ECO:0000256" key="4">
    <source>
        <dbReference type="ARBA" id="ARBA00022842"/>
    </source>
</evidence>
<keyword evidence="1 6" id="KW-0963">Cytoplasm</keyword>
<sequence>MINAALISIDFGRSSLQANLEELSLLAKSAGAQPVLTLTGRRSSPSAAYFIGSGKLKELQHSAQENNVEIVIFDHALSPAQQRNLEYVLEKRVVDRTSLILDIFAQRARSYEGKIQVELAQLQYLSTRLVRAWTHLERQKGGIGLRGPGETQLETDRQLIGRRIKILQAKLSRLKRQRGIQRRQRDRTCRLSVSLVGYTNTGKSTLFNALTKSKTHVADKLFATLDTTSRYLYLREANNVVISDTVGFIRDLPHQLVSSFRATLEEILHADLLLHIVDISSAVYVNQIKQVNSVLREIGAASIPQIIIFNKIDQRPELASPANLIKKNKYGDIACVFLSARTGQGLDNLCNIITKIALSSQVLNPDVMVTDNRVTYFNNDSSYSG</sequence>
<dbReference type="InterPro" id="IPR016496">
    <property type="entry name" value="GTPase_HflX"/>
</dbReference>
<dbReference type="GO" id="GO:0046872">
    <property type="term" value="F:metal ion binding"/>
    <property type="evidence" value="ECO:0007669"/>
    <property type="project" value="UniProtKB-KW"/>
</dbReference>
<keyword evidence="4" id="KW-0460">Magnesium</keyword>
<protein>
    <recommendedName>
        <fullName evidence="6">GTPase HflX</fullName>
    </recommendedName>
    <alternativeName>
        <fullName evidence="6">GTP-binding protein HflX</fullName>
    </alternativeName>
</protein>
<dbReference type="PANTHER" id="PTHR10229:SF0">
    <property type="entry name" value="GTP-BINDING PROTEIN 6-RELATED"/>
    <property type="match status" value="1"/>
</dbReference>
<evidence type="ECO:0000256" key="2">
    <source>
        <dbReference type="ARBA" id="ARBA00022723"/>
    </source>
</evidence>
<dbReference type="AlphaFoldDB" id="A0A916JUG7"/>
<evidence type="ECO:0000313" key="9">
    <source>
        <dbReference type="EMBL" id="CAG7602740.1"/>
    </source>
</evidence>
<dbReference type="GO" id="GO:0005737">
    <property type="term" value="C:cytoplasm"/>
    <property type="evidence" value="ECO:0007669"/>
    <property type="project" value="UniProtKB-SubCell"/>
</dbReference>
<proteinExistence type="inferred from homology"/>
<evidence type="ECO:0000256" key="6">
    <source>
        <dbReference type="HAMAP-Rule" id="MF_00900"/>
    </source>
</evidence>
<dbReference type="GO" id="GO:0005525">
    <property type="term" value="F:GTP binding"/>
    <property type="evidence" value="ECO:0007669"/>
    <property type="project" value="UniProtKB-UniRule"/>
</dbReference>
<comment type="subunit">
    <text evidence="6">Monomer. Associates with the 50S ribosomal subunit.</text>
</comment>